<comment type="caution">
    <text evidence="2">The sequence shown here is derived from an EMBL/GenBank/DDBJ whole genome shotgun (WGS) entry which is preliminary data.</text>
</comment>
<accession>A0ABV0JDS7</accession>
<evidence type="ECO:0000313" key="3">
    <source>
        <dbReference type="Proteomes" id="UP001464891"/>
    </source>
</evidence>
<reference evidence="2 3" key="1">
    <citation type="submission" date="2022-04" db="EMBL/GenBank/DDBJ databases">
        <title>Positive selection, recombination, and allopatry shape intraspecific diversity of widespread and dominant cyanobacteria.</title>
        <authorList>
            <person name="Wei J."/>
            <person name="Shu W."/>
            <person name="Hu C."/>
        </authorList>
    </citation>
    <scope>NUCLEOTIDE SEQUENCE [LARGE SCALE GENOMIC DNA]</scope>
    <source>
        <strain evidence="2 3">GB2-A4</strain>
    </source>
</reference>
<organism evidence="2 3">
    <name type="scientific">Trichocoleus desertorum GB2-A4</name>
    <dbReference type="NCBI Taxonomy" id="2933944"/>
    <lineage>
        <taxon>Bacteria</taxon>
        <taxon>Bacillati</taxon>
        <taxon>Cyanobacteriota</taxon>
        <taxon>Cyanophyceae</taxon>
        <taxon>Leptolyngbyales</taxon>
        <taxon>Trichocoleusaceae</taxon>
        <taxon>Trichocoleus</taxon>
    </lineage>
</organism>
<evidence type="ECO:0000313" key="2">
    <source>
        <dbReference type="EMBL" id="MEP0819943.1"/>
    </source>
</evidence>
<dbReference type="RefSeq" id="WP_190432994.1">
    <property type="nucleotide sequence ID" value="NZ_JAMPKM010000017.1"/>
</dbReference>
<protein>
    <recommendedName>
        <fullName evidence="4">DUF4352 domain-containing protein</fullName>
    </recommendedName>
</protein>
<dbReference type="Proteomes" id="UP001464891">
    <property type="component" value="Unassembled WGS sequence"/>
</dbReference>
<keyword evidence="3" id="KW-1185">Reference proteome</keyword>
<name>A0ABV0JDS7_9CYAN</name>
<gene>
    <name evidence="2" type="ORF">NC998_22830</name>
</gene>
<keyword evidence="1" id="KW-1133">Transmembrane helix</keyword>
<proteinExistence type="predicted"/>
<evidence type="ECO:0008006" key="4">
    <source>
        <dbReference type="Google" id="ProtNLM"/>
    </source>
</evidence>
<dbReference type="EMBL" id="JAMPKM010000017">
    <property type="protein sequence ID" value="MEP0819943.1"/>
    <property type="molecule type" value="Genomic_DNA"/>
</dbReference>
<keyword evidence="1" id="KW-0472">Membrane</keyword>
<feature type="transmembrane region" description="Helical" evidence="1">
    <location>
        <begin position="12"/>
        <end position="37"/>
    </location>
</feature>
<keyword evidence="1" id="KW-0812">Transmembrane</keyword>
<sequence>MLDFLLNLHWLTILIIAIALLVSGGVGAALYAAIAAYRNRKPAIAQRVETPPQFQDVLGSSCPRTEIRISDGQKEYQYDNLRVVQIHLLNQGTQDFDEFKLGISLNLDDAEDGAVHVEVRSGDRDHQVKQLTPLSFAEPQPALDVVLIPFNRQDSYSLRLLLAASEDVELSGKIGLSSPHAIRFVDLPTVKEAVQEAAMATSLSLGPFQFSFDK</sequence>
<evidence type="ECO:0000256" key="1">
    <source>
        <dbReference type="SAM" id="Phobius"/>
    </source>
</evidence>